<gene>
    <name evidence="1" type="ORF">AWM68_17835</name>
</gene>
<dbReference type="AlphaFoldDB" id="A0A161TPR1"/>
<accession>A0A161TPR1</accession>
<name>A0A161TPR1_9BACL</name>
<evidence type="ECO:0000313" key="2">
    <source>
        <dbReference type="Proteomes" id="UP000076567"/>
    </source>
</evidence>
<reference evidence="2" key="1">
    <citation type="submission" date="2016-01" db="EMBL/GenBank/DDBJ databases">
        <title>Draft genome of Chromobacterium sp. F49.</title>
        <authorList>
            <person name="Hong K.W."/>
        </authorList>
    </citation>
    <scope>NUCLEOTIDE SEQUENCE [LARGE SCALE GENOMIC DNA]</scope>
    <source>
        <strain evidence="2">P7IIIA</strain>
    </source>
</reference>
<dbReference type="RefSeq" id="WP_066238607.1">
    <property type="nucleotide sequence ID" value="NZ_LRFC01000006.1"/>
</dbReference>
<dbReference type="OrthoDB" id="2082687at2"/>
<keyword evidence="2" id="KW-1185">Reference proteome</keyword>
<protein>
    <submittedName>
        <fullName evidence="1">Uncharacterized protein</fullName>
    </submittedName>
</protein>
<sequence>MINKAEIKAAPLSGEYKERIYDISSPWNSQDWTWVKFENNDYTQWFGHFRGSPRAVSVSHKHNKVLVLTSDYLFLLDRLNGEMIEYESQPQYQSLTISPLGDFIIADYYNIEIIESSLANKQLIESPIQMDFITFQGWHKNLLLIICEEFLNSLDNQMKLELNVETMKLSLK</sequence>
<dbReference type="Proteomes" id="UP000076567">
    <property type="component" value="Unassembled WGS sequence"/>
</dbReference>
<organism evidence="1 2">
    <name type="scientific">Fictibacillus phosphorivorans</name>
    <dbReference type="NCBI Taxonomy" id="1221500"/>
    <lineage>
        <taxon>Bacteria</taxon>
        <taxon>Bacillati</taxon>
        <taxon>Bacillota</taxon>
        <taxon>Bacilli</taxon>
        <taxon>Bacillales</taxon>
        <taxon>Fictibacillaceae</taxon>
        <taxon>Fictibacillus</taxon>
    </lineage>
</organism>
<evidence type="ECO:0000313" key="1">
    <source>
        <dbReference type="EMBL" id="KZE68031.1"/>
    </source>
</evidence>
<comment type="caution">
    <text evidence="1">The sequence shown here is derived from an EMBL/GenBank/DDBJ whole genome shotgun (WGS) entry which is preliminary data.</text>
</comment>
<proteinExistence type="predicted"/>
<dbReference type="EMBL" id="LRFC01000006">
    <property type="protein sequence ID" value="KZE68031.1"/>
    <property type="molecule type" value="Genomic_DNA"/>
</dbReference>